<feature type="transmembrane region" description="Helical" evidence="1">
    <location>
        <begin position="331"/>
        <end position="354"/>
    </location>
</feature>
<evidence type="ECO:0008006" key="4">
    <source>
        <dbReference type="Google" id="ProtNLM"/>
    </source>
</evidence>
<accession>A0A5B8XT36</accession>
<name>A0A5B8XT36_9DELT</name>
<feature type="transmembrane region" description="Helical" evidence="1">
    <location>
        <begin position="212"/>
        <end position="230"/>
    </location>
</feature>
<dbReference type="OrthoDB" id="3862418at2"/>
<proteinExistence type="predicted"/>
<feature type="transmembrane region" description="Helical" evidence="1">
    <location>
        <begin position="167"/>
        <end position="200"/>
    </location>
</feature>
<reference evidence="2 3" key="1">
    <citation type="submission" date="2019-08" db="EMBL/GenBank/DDBJ databases">
        <authorList>
            <person name="Liang Q."/>
        </authorList>
    </citation>
    <scope>NUCLEOTIDE SEQUENCE [LARGE SCALE GENOMIC DNA]</scope>
    <source>
        <strain evidence="2 3">V1718</strain>
    </source>
</reference>
<dbReference type="KEGG" id="bbae:FRD01_15975"/>
<dbReference type="RefSeq" id="WP_146961370.1">
    <property type="nucleotide sequence ID" value="NZ_CP042467.1"/>
</dbReference>
<dbReference type="Proteomes" id="UP000321595">
    <property type="component" value="Chromosome"/>
</dbReference>
<evidence type="ECO:0000313" key="2">
    <source>
        <dbReference type="EMBL" id="QED28705.1"/>
    </source>
</evidence>
<sequence length="395" mass="44136">MTHIFFSVAQVIYHLHIYGGGDMLLYHAVGEYISRLISEDPRLIPDLFDLIGKGRNNQFAWIQGAGTSTGVMFGLSALVSLFVGDSILSKCLVFSLASFVGKLALYFGLKTQLSPRYHPRAMVAALLIPSVVFWSSGIIKESVAMTGLGFMFYGLSSLIRHRKPNPYFLVFLSIGMLLTFITKSYVLVVICIAGLGWFLADHFNRNARLTLRLWHLVLISSVAVLAMLGMGRLFPEYSLEEVAQETATLQEAYRRQEGGSSFQVQAVSKEQGIRGQIANLPIAIVSTLFRPFFFESRNPAMFVNSLETTLILWLLLLTLHRRGVRPTFQTIISNPFLLFCFGYVLIFAVALGLAATNLGTLSRYRIPMVPLFWVLVLLLVPIKSVQPPTNSKRLR</sequence>
<feature type="transmembrane region" description="Helical" evidence="1">
    <location>
        <begin position="87"/>
        <end position="109"/>
    </location>
</feature>
<feature type="transmembrane region" description="Helical" evidence="1">
    <location>
        <begin position="59"/>
        <end position="81"/>
    </location>
</feature>
<keyword evidence="3" id="KW-1185">Reference proteome</keyword>
<feature type="transmembrane region" description="Helical" evidence="1">
    <location>
        <begin position="300"/>
        <end position="319"/>
    </location>
</feature>
<organism evidence="2 3">
    <name type="scientific">Microvenator marinus</name>
    <dbReference type="NCBI Taxonomy" id="2600177"/>
    <lineage>
        <taxon>Bacteria</taxon>
        <taxon>Deltaproteobacteria</taxon>
        <taxon>Bradymonadales</taxon>
        <taxon>Microvenatoraceae</taxon>
        <taxon>Microvenator</taxon>
    </lineage>
</organism>
<protein>
    <recommendedName>
        <fullName evidence="4">Glycosyltransferase RgtA/B/C/D-like domain-containing protein</fullName>
    </recommendedName>
</protein>
<evidence type="ECO:0000313" key="3">
    <source>
        <dbReference type="Proteomes" id="UP000321595"/>
    </source>
</evidence>
<dbReference type="EMBL" id="CP042467">
    <property type="protein sequence ID" value="QED28705.1"/>
    <property type="molecule type" value="Genomic_DNA"/>
</dbReference>
<gene>
    <name evidence="2" type="ORF">FRD01_15975</name>
</gene>
<evidence type="ECO:0000256" key="1">
    <source>
        <dbReference type="SAM" id="Phobius"/>
    </source>
</evidence>
<dbReference type="AlphaFoldDB" id="A0A5B8XT36"/>
<feature type="transmembrane region" description="Helical" evidence="1">
    <location>
        <begin position="366"/>
        <end position="385"/>
    </location>
</feature>
<keyword evidence="1" id="KW-0472">Membrane</keyword>
<keyword evidence="1" id="KW-1133">Transmembrane helix</keyword>
<keyword evidence="1" id="KW-0812">Transmembrane</keyword>